<evidence type="ECO:0000256" key="2">
    <source>
        <dbReference type="ARBA" id="ARBA00022475"/>
    </source>
</evidence>
<name>A0A1F5Q9B2_9BACT</name>
<dbReference type="GO" id="GO:0016780">
    <property type="term" value="F:phosphotransferase activity, for other substituted phosphate groups"/>
    <property type="evidence" value="ECO:0007669"/>
    <property type="project" value="InterPro"/>
</dbReference>
<accession>A0A1F5Q9B2</accession>
<evidence type="ECO:0000256" key="4">
    <source>
        <dbReference type="ARBA" id="ARBA00022692"/>
    </source>
</evidence>
<keyword evidence="5 7" id="KW-1133">Transmembrane helix</keyword>
<dbReference type="PANTHER" id="PTHR22926">
    <property type="entry name" value="PHOSPHO-N-ACETYLMURAMOYL-PENTAPEPTIDE-TRANSFERASE"/>
    <property type="match status" value="1"/>
</dbReference>
<dbReference type="Proteomes" id="UP000177235">
    <property type="component" value="Unassembled WGS sequence"/>
</dbReference>
<reference evidence="8 9" key="1">
    <citation type="journal article" date="2016" name="Nat. Commun.">
        <title>Thousands of microbial genomes shed light on interconnected biogeochemical processes in an aquifer system.</title>
        <authorList>
            <person name="Anantharaman K."/>
            <person name="Brown C.T."/>
            <person name="Hug L.A."/>
            <person name="Sharon I."/>
            <person name="Castelle C.J."/>
            <person name="Probst A.J."/>
            <person name="Thomas B.C."/>
            <person name="Singh A."/>
            <person name="Wilkins M.J."/>
            <person name="Karaoz U."/>
            <person name="Brodie E.L."/>
            <person name="Williams K.H."/>
            <person name="Hubbard S.S."/>
            <person name="Banfield J.F."/>
        </authorList>
    </citation>
    <scope>NUCLEOTIDE SEQUENCE [LARGE SCALE GENOMIC DNA]</scope>
</reference>
<dbReference type="PANTHER" id="PTHR22926:SF3">
    <property type="entry name" value="UNDECAPRENYL-PHOSPHATE ALPHA-N-ACETYLGLUCOSAMINYL 1-PHOSPHATE TRANSFERASE"/>
    <property type="match status" value="1"/>
</dbReference>
<sequence length="356" mass="38345">MISDPKLFVLVFAAFFLISFLITKFVRRVAFELGIQDIPDSDRKIHDKPRPKLGGSALYLSFAFGVMCLALLGLTDEISATRIAALLIGALILIVGGILDDKYDLPAYVQIVFPVAAALAVVGSGIHISYITNPFGGEIILDQWKLGGFPVLGSLVVFLWILGMTYTTKFLDGMDGLVSGISGIAGIVIFGLSLAPDVLQTTTAFLALIFAAVCFGFLPFNFHPARIFLGEGGSTFTGFMIGVLAVISGGKIATALLVLGIPIMDAAWVIVRRLWYGSSPFVGDKKHLHFRLLDVGLSQRQAVLFLYFLSAVFGGIAVFLQSWGKLIALGAMFLVMIVVAMAVVIIYRKKSVTPKK</sequence>
<evidence type="ECO:0008006" key="10">
    <source>
        <dbReference type="Google" id="ProtNLM"/>
    </source>
</evidence>
<dbReference type="InterPro" id="IPR000715">
    <property type="entry name" value="Glycosyl_transferase_4"/>
</dbReference>
<dbReference type="GO" id="GO:0009103">
    <property type="term" value="P:lipopolysaccharide biosynthetic process"/>
    <property type="evidence" value="ECO:0007669"/>
    <property type="project" value="TreeGrafter"/>
</dbReference>
<keyword evidence="3" id="KW-0808">Transferase</keyword>
<comment type="subcellular location">
    <subcellularLocation>
        <location evidence="1">Cell membrane</location>
        <topology evidence="1">Multi-pass membrane protein</topology>
    </subcellularLocation>
</comment>
<feature type="transmembrane region" description="Helical" evidence="7">
    <location>
        <begin position="53"/>
        <end position="74"/>
    </location>
</feature>
<feature type="transmembrane region" description="Helical" evidence="7">
    <location>
        <begin position="201"/>
        <end position="220"/>
    </location>
</feature>
<protein>
    <recommendedName>
        <fullName evidence="10">Undecaprenyl-phosphate alpha-N-acetylglucosaminyl 1-phosphate transferase</fullName>
    </recommendedName>
</protein>
<feature type="transmembrane region" description="Helical" evidence="7">
    <location>
        <begin position="302"/>
        <end position="320"/>
    </location>
</feature>
<gene>
    <name evidence="8" type="ORF">A3J05_04580</name>
</gene>
<dbReference type="GO" id="GO:0071555">
    <property type="term" value="P:cell wall organization"/>
    <property type="evidence" value="ECO:0007669"/>
    <property type="project" value="TreeGrafter"/>
</dbReference>
<proteinExistence type="predicted"/>
<dbReference type="GO" id="GO:0005886">
    <property type="term" value="C:plasma membrane"/>
    <property type="evidence" value="ECO:0007669"/>
    <property type="project" value="UniProtKB-SubCell"/>
</dbReference>
<dbReference type="GO" id="GO:0044038">
    <property type="term" value="P:cell wall macromolecule biosynthetic process"/>
    <property type="evidence" value="ECO:0007669"/>
    <property type="project" value="TreeGrafter"/>
</dbReference>
<feature type="transmembrane region" description="Helical" evidence="7">
    <location>
        <begin position="80"/>
        <end position="99"/>
    </location>
</feature>
<comment type="caution">
    <text evidence="8">The sequence shown here is derived from an EMBL/GenBank/DDBJ whole genome shotgun (WGS) entry which is preliminary data.</text>
</comment>
<keyword evidence="6 7" id="KW-0472">Membrane</keyword>
<evidence type="ECO:0000256" key="1">
    <source>
        <dbReference type="ARBA" id="ARBA00004651"/>
    </source>
</evidence>
<evidence type="ECO:0000256" key="6">
    <source>
        <dbReference type="ARBA" id="ARBA00023136"/>
    </source>
</evidence>
<evidence type="ECO:0000313" key="8">
    <source>
        <dbReference type="EMBL" id="OGE98707.1"/>
    </source>
</evidence>
<keyword evidence="2" id="KW-1003">Cell membrane</keyword>
<dbReference type="CDD" id="cd06853">
    <property type="entry name" value="GT_WecA_like"/>
    <property type="match status" value="1"/>
</dbReference>
<dbReference type="Pfam" id="PF00953">
    <property type="entry name" value="Glycos_transf_4"/>
    <property type="match status" value="1"/>
</dbReference>
<keyword evidence="4 7" id="KW-0812">Transmembrane</keyword>
<feature type="transmembrane region" description="Helical" evidence="7">
    <location>
        <begin position="6"/>
        <end position="26"/>
    </location>
</feature>
<evidence type="ECO:0000256" key="3">
    <source>
        <dbReference type="ARBA" id="ARBA00022679"/>
    </source>
</evidence>
<evidence type="ECO:0000256" key="5">
    <source>
        <dbReference type="ARBA" id="ARBA00022989"/>
    </source>
</evidence>
<evidence type="ECO:0000313" key="9">
    <source>
        <dbReference type="Proteomes" id="UP000177235"/>
    </source>
</evidence>
<feature type="transmembrane region" description="Helical" evidence="7">
    <location>
        <begin position="111"/>
        <end position="132"/>
    </location>
</feature>
<feature type="transmembrane region" description="Helical" evidence="7">
    <location>
        <begin position="144"/>
        <end position="164"/>
    </location>
</feature>
<evidence type="ECO:0000256" key="7">
    <source>
        <dbReference type="SAM" id="Phobius"/>
    </source>
</evidence>
<dbReference type="EMBL" id="MFFF01000027">
    <property type="protein sequence ID" value="OGE98707.1"/>
    <property type="molecule type" value="Genomic_DNA"/>
</dbReference>
<dbReference type="AlphaFoldDB" id="A0A1F5Q9B2"/>
<feature type="transmembrane region" description="Helical" evidence="7">
    <location>
        <begin position="326"/>
        <end position="347"/>
    </location>
</feature>
<feature type="transmembrane region" description="Helical" evidence="7">
    <location>
        <begin position="176"/>
        <end position="195"/>
    </location>
</feature>
<organism evidence="8 9">
    <name type="scientific">Candidatus Doudnabacteria bacterium RIFCSPLOWO2_02_FULL_48_13</name>
    <dbReference type="NCBI Taxonomy" id="1817845"/>
    <lineage>
        <taxon>Bacteria</taxon>
        <taxon>Candidatus Doudnaibacteriota</taxon>
    </lineage>
</organism>